<organism evidence="1 2">
    <name type="scientific">Hibiscus sabdariffa</name>
    <name type="common">roselle</name>
    <dbReference type="NCBI Taxonomy" id="183260"/>
    <lineage>
        <taxon>Eukaryota</taxon>
        <taxon>Viridiplantae</taxon>
        <taxon>Streptophyta</taxon>
        <taxon>Embryophyta</taxon>
        <taxon>Tracheophyta</taxon>
        <taxon>Spermatophyta</taxon>
        <taxon>Magnoliopsida</taxon>
        <taxon>eudicotyledons</taxon>
        <taxon>Gunneridae</taxon>
        <taxon>Pentapetalae</taxon>
        <taxon>rosids</taxon>
        <taxon>malvids</taxon>
        <taxon>Malvales</taxon>
        <taxon>Malvaceae</taxon>
        <taxon>Malvoideae</taxon>
        <taxon>Hibiscus</taxon>
    </lineage>
</organism>
<comment type="caution">
    <text evidence="1">The sequence shown here is derived from an EMBL/GenBank/DDBJ whole genome shotgun (WGS) entry which is preliminary data.</text>
</comment>
<gene>
    <name evidence="1" type="ORF">V6N11_066754</name>
</gene>
<name>A0ABR2SNV6_9ROSI</name>
<keyword evidence="2" id="KW-1185">Reference proteome</keyword>
<evidence type="ECO:0000313" key="2">
    <source>
        <dbReference type="Proteomes" id="UP001396334"/>
    </source>
</evidence>
<dbReference type="Proteomes" id="UP001396334">
    <property type="component" value="Unassembled WGS sequence"/>
</dbReference>
<protein>
    <recommendedName>
        <fullName evidence="3">HAT C-terminal dimerisation domain-containing protein</fullName>
    </recommendedName>
</protein>
<dbReference type="EMBL" id="JBBPBN010000012">
    <property type="protein sequence ID" value="KAK9026895.1"/>
    <property type="molecule type" value="Genomic_DNA"/>
</dbReference>
<proteinExistence type="predicted"/>
<sequence length="129" mass="15301">MRKRAESVFSEGKSELEKYLEDKVEPDDEKIDVLNWWKNKIQKKEQIEEMEDIETVHPFLWESLVMLSVALLGQSHTSIRLYSLTNTRAFAQPRSRVSWLLGAYMKEVRQCGAAKDACRRRAEWKLKRR</sequence>
<evidence type="ECO:0000313" key="1">
    <source>
        <dbReference type="EMBL" id="KAK9026895.1"/>
    </source>
</evidence>
<evidence type="ECO:0008006" key="3">
    <source>
        <dbReference type="Google" id="ProtNLM"/>
    </source>
</evidence>
<accession>A0ABR2SNV6</accession>
<reference evidence="1 2" key="1">
    <citation type="journal article" date="2024" name="G3 (Bethesda)">
        <title>Genome assembly of Hibiscus sabdariffa L. provides insights into metabolisms of medicinal natural products.</title>
        <authorList>
            <person name="Kim T."/>
        </authorList>
    </citation>
    <scope>NUCLEOTIDE SEQUENCE [LARGE SCALE GENOMIC DNA]</scope>
    <source>
        <strain evidence="1">TK-2024</strain>
        <tissue evidence="1">Old leaves</tissue>
    </source>
</reference>